<name>D5AC04_PICSI</name>
<keyword evidence="2" id="KW-0677">Repeat</keyword>
<dbReference type="GO" id="GO:0000976">
    <property type="term" value="F:transcription cis-regulatory region binding"/>
    <property type="evidence" value="ECO:0007669"/>
    <property type="project" value="UniProtKB-ARBA"/>
</dbReference>
<feature type="domain" description="Myb-like" evidence="7">
    <location>
        <begin position="62"/>
        <end position="112"/>
    </location>
</feature>
<evidence type="ECO:0000256" key="1">
    <source>
        <dbReference type="ARBA" id="ARBA00004123"/>
    </source>
</evidence>
<dbReference type="Gene3D" id="1.10.10.60">
    <property type="entry name" value="Homeodomain-like"/>
    <property type="match status" value="2"/>
</dbReference>
<sequence>MGRAPCCSKVGVNKGAWSAEEDNLLVKYIQTHGEGNWRSLPKKAGLRRCGKSCRLRWLNYLRPCIKRGNITADEEELIIRMHALLGNRWSIIAGRVPGRTDNEIKNHWNTKLSRKLASRGIDPKTHKFITTDSSNRAGDRFDQFQSEKQYYCSQRSQHLVSNVPKVVKVGRSTDLVIPHVHNLKADLKVQETENKSSSRSLPVESHNTNISMSSDECYNYTPADSAECASLISSSDSVEAKCDSRDLHDNGCHWNEKHDDFPEYDVFNFFDVSNAENEICCNDDYWVDEGSADQFVKQKQAPPQSGQWDKQIDVEGKDNLGYPCMNAHDLSDHANNDVTVMSWEAALWY</sequence>
<evidence type="ECO:0000259" key="8">
    <source>
        <dbReference type="PROSITE" id="PS51294"/>
    </source>
</evidence>
<dbReference type="SMART" id="SM00717">
    <property type="entry name" value="SANT"/>
    <property type="match status" value="2"/>
</dbReference>
<dbReference type="Pfam" id="PF00249">
    <property type="entry name" value="Myb_DNA-binding"/>
    <property type="match status" value="2"/>
</dbReference>
<dbReference type="InterPro" id="IPR009057">
    <property type="entry name" value="Homeodomain-like_sf"/>
</dbReference>
<proteinExistence type="evidence at transcript level"/>
<evidence type="ECO:0000259" key="7">
    <source>
        <dbReference type="PROSITE" id="PS50090"/>
    </source>
</evidence>
<dbReference type="SUPFAM" id="SSF46689">
    <property type="entry name" value="Homeodomain-like"/>
    <property type="match status" value="1"/>
</dbReference>
<dbReference type="GO" id="GO:0005634">
    <property type="term" value="C:nucleus"/>
    <property type="evidence" value="ECO:0007669"/>
    <property type="project" value="UniProtKB-SubCell"/>
</dbReference>
<dbReference type="InterPro" id="IPR017930">
    <property type="entry name" value="Myb_dom"/>
</dbReference>
<dbReference type="InterPro" id="IPR001005">
    <property type="entry name" value="SANT/Myb"/>
</dbReference>
<keyword evidence="3" id="KW-0805">Transcription regulation</keyword>
<keyword evidence="5" id="KW-0804">Transcription</keyword>
<keyword evidence="6" id="KW-0539">Nucleus</keyword>
<evidence type="ECO:0000256" key="2">
    <source>
        <dbReference type="ARBA" id="ARBA00022737"/>
    </source>
</evidence>
<dbReference type="PANTHER" id="PTHR47994">
    <property type="entry name" value="F14D16.11-RELATED"/>
    <property type="match status" value="1"/>
</dbReference>
<dbReference type="PANTHER" id="PTHR47994:SF5">
    <property type="entry name" value="F14D16.11-RELATED"/>
    <property type="match status" value="1"/>
</dbReference>
<accession>D5AC04</accession>
<dbReference type="CDD" id="cd00167">
    <property type="entry name" value="SANT"/>
    <property type="match status" value="2"/>
</dbReference>
<dbReference type="InterPro" id="IPR015495">
    <property type="entry name" value="Myb_TF_plants"/>
</dbReference>
<evidence type="ECO:0000256" key="3">
    <source>
        <dbReference type="ARBA" id="ARBA00023015"/>
    </source>
</evidence>
<dbReference type="GO" id="GO:0051707">
    <property type="term" value="P:response to other organism"/>
    <property type="evidence" value="ECO:0007669"/>
    <property type="project" value="UniProtKB-ARBA"/>
</dbReference>
<dbReference type="FunFam" id="1.10.10.60:FF:000394">
    <property type="entry name" value="MYB transcription factor"/>
    <property type="match status" value="1"/>
</dbReference>
<evidence type="ECO:0000256" key="6">
    <source>
        <dbReference type="ARBA" id="ARBA00023242"/>
    </source>
</evidence>
<reference evidence="9" key="1">
    <citation type="submission" date="2010-04" db="EMBL/GenBank/DDBJ databases">
        <authorList>
            <person name="Reid K.E."/>
            <person name="Liao N."/>
            <person name="Chan S."/>
            <person name="Docking R."/>
            <person name="Taylor G."/>
            <person name="Moore R."/>
            <person name="Mayo M."/>
            <person name="Munro S."/>
            <person name="King J."/>
            <person name="Yanchuk A."/>
            <person name="Holt R."/>
            <person name="Jones S."/>
            <person name="Marra M."/>
            <person name="Ritland C.E."/>
            <person name="Ritland K."/>
            <person name="Bohlmann J."/>
        </authorList>
    </citation>
    <scope>NUCLEOTIDE SEQUENCE</scope>
    <source>
        <tissue evidence="9">Bud</tissue>
    </source>
</reference>
<dbReference type="AlphaFoldDB" id="D5AC04"/>
<feature type="domain" description="Myb-like" evidence="7">
    <location>
        <begin position="9"/>
        <end position="61"/>
    </location>
</feature>
<evidence type="ECO:0000256" key="5">
    <source>
        <dbReference type="ARBA" id="ARBA00023163"/>
    </source>
</evidence>
<dbReference type="PROSITE" id="PS50090">
    <property type="entry name" value="MYB_LIKE"/>
    <property type="match status" value="2"/>
</dbReference>
<comment type="subcellular location">
    <subcellularLocation>
        <location evidence="1">Nucleus</location>
    </subcellularLocation>
</comment>
<protein>
    <submittedName>
        <fullName evidence="9">Uncharacterized protein</fullName>
    </submittedName>
</protein>
<keyword evidence="4" id="KW-0238">DNA-binding</keyword>
<evidence type="ECO:0000313" key="9">
    <source>
        <dbReference type="EMBL" id="ADE77073.1"/>
    </source>
</evidence>
<evidence type="ECO:0000256" key="4">
    <source>
        <dbReference type="ARBA" id="ARBA00023125"/>
    </source>
</evidence>
<dbReference type="OMA" id="TVMSWEA"/>
<dbReference type="EMBL" id="BT123774">
    <property type="protein sequence ID" value="ADE77073.1"/>
    <property type="molecule type" value="mRNA"/>
</dbReference>
<dbReference type="PROSITE" id="PS51294">
    <property type="entry name" value="HTH_MYB"/>
    <property type="match status" value="2"/>
</dbReference>
<feature type="domain" description="HTH myb-type" evidence="8">
    <location>
        <begin position="62"/>
        <end position="116"/>
    </location>
</feature>
<feature type="domain" description="HTH myb-type" evidence="8">
    <location>
        <begin position="9"/>
        <end position="61"/>
    </location>
</feature>
<organism evidence="9">
    <name type="scientific">Picea sitchensis</name>
    <name type="common">Sitka spruce</name>
    <name type="synonym">Pinus sitchensis</name>
    <dbReference type="NCBI Taxonomy" id="3332"/>
    <lineage>
        <taxon>Eukaryota</taxon>
        <taxon>Viridiplantae</taxon>
        <taxon>Streptophyta</taxon>
        <taxon>Embryophyta</taxon>
        <taxon>Tracheophyta</taxon>
        <taxon>Spermatophyta</taxon>
        <taxon>Pinopsida</taxon>
        <taxon>Pinidae</taxon>
        <taxon>Conifers I</taxon>
        <taxon>Pinales</taxon>
        <taxon>Pinaceae</taxon>
        <taxon>Picea</taxon>
    </lineage>
</organism>
<dbReference type="FunFam" id="1.10.10.60:FF:000001">
    <property type="entry name" value="MYB-related transcription factor"/>
    <property type="match status" value="1"/>
</dbReference>